<evidence type="ECO:0000259" key="8">
    <source>
        <dbReference type="PROSITE" id="PS50090"/>
    </source>
</evidence>
<keyword evidence="3" id="KW-0805">Transcription regulation</keyword>
<organism evidence="10 11">
    <name type="scientific">Zea mays</name>
    <name type="common">Maize</name>
    <dbReference type="NCBI Taxonomy" id="4577"/>
    <lineage>
        <taxon>Eukaryota</taxon>
        <taxon>Viridiplantae</taxon>
        <taxon>Streptophyta</taxon>
        <taxon>Embryophyta</taxon>
        <taxon>Tracheophyta</taxon>
        <taxon>Spermatophyta</taxon>
        <taxon>Magnoliopsida</taxon>
        <taxon>Liliopsida</taxon>
        <taxon>Poales</taxon>
        <taxon>Poaceae</taxon>
        <taxon>PACMAD clade</taxon>
        <taxon>Panicoideae</taxon>
        <taxon>Andropogonodae</taxon>
        <taxon>Andropogoneae</taxon>
        <taxon>Tripsacinae</taxon>
        <taxon>Zea</taxon>
    </lineage>
</organism>
<dbReference type="CDD" id="cd00167">
    <property type="entry name" value="SANT"/>
    <property type="match status" value="2"/>
</dbReference>
<reference evidence="11" key="1">
    <citation type="journal article" date="2009" name="Science">
        <title>The B73 maize genome: complexity, diversity, and dynamics.</title>
        <authorList>
            <person name="Schnable P.S."/>
            <person name="Ware D."/>
            <person name="Fulton R.S."/>
            <person name="Stein J.C."/>
            <person name="Wei F."/>
            <person name="Pasternak S."/>
            <person name="Liang C."/>
            <person name="Zhang J."/>
            <person name="Fulton L."/>
            <person name="Graves T.A."/>
            <person name="Minx P."/>
            <person name="Reily A.D."/>
            <person name="Courtney L."/>
            <person name="Kruchowski S.S."/>
            <person name="Tomlinson C."/>
            <person name="Strong C."/>
            <person name="Delehaunty K."/>
            <person name="Fronick C."/>
            <person name="Courtney B."/>
            <person name="Rock S.M."/>
            <person name="Belter E."/>
            <person name="Du F."/>
            <person name="Kim K."/>
            <person name="Abbott R.M."/>
            <person name="Cotton M."/>
            <person name="Levy A."/>
            <person name="Marchetto P."/>
            <person name="Ochoa K."/>
            <person name="Jackson S.M."/>
            <person name="Gillam B."/>
            <person name="Chen W."/>
            <person name="Yan L."/>
            <person name="Higginbotham J."/>
            <person name="Cardenas M."/>
            <person name="Waligorski J."/>
            <person name="Applebaum E."/>
            <person name="Phelps L."/>
            <person name="Falcone J."/>
            <person name="Kanchi K."/>
            <person name="Thane T."/>
            <person name="Scimone A."/>
            <person name="Thane N."/>
            <person name="Henke J."/>
            <person name="Wang T."/>
            <person name="Ruppert J."/>
            <person name="Shah N."/>
            <person name="Rotter K."/>
            <person name="Hodges J."/>
            <person name="Ingenthron E."/>
            <person name="Cordes M."/>
            <person name="Kohlberg S."/>
            <person name="Sgro J."/>
            <person name="Delgado B."/>
            <person name="Mead K."/>
            <person name="Chinwalla A."/>
            <person name="Leonard S."/>
            <person name="Crouse K."/>
            <person name="Collura K."/>
            <person name="Kudrna D."/>
            <person name="Currie J."/>
            <person name="He R."/>
            <person name="Angelova A."/>
            <person name="Rajasekar S."/>
            <person name="Mueller T."/>
            <person name="Lomeli R."/>
            <person name="Scara G."/>
            <person name="Ko A."/>
            <person name="Delaney K."/>
            <person name="Wissotski M."/>
            <person name="Lopez G."/>
            <person name="Campos D."/>
            <person name="Braidotti M."/>
            <person name="Ashley E."/>
            <person name="Golser W."/>
            <person name="Kim H."/>
            <person name="Lee S."/>
            <person name="Lin J."/>
            <person name="Dujmic Z."/>
            <person name="Kim W."/>
            <person name="Talag J."/>
            <person name="Zuccolo A."/>
            <person name="Fan C."/>
            <person name="Sebastian A."/>
            <person name="Kramer M."/>
            <person name="Spiegel L."/>
            <person name="Nascimento L."/>
            <person name="Zutavern T."/>
            <person name="Miller B."/>
            <person name="Ambroise C."/>
            <person name="Muller S."/>
            <person name="Spooner W."/>
            <person name="Narechania A."/>
            <person name="Ren L."/>
            <person name="Wei S."/>
            <person name="Kumari S."/>
            <person name="Faga B."/>
            <person name="Levy M.J."/>
            <person name="McMahan L."/>
            <person name="Van Buren P."/>
            <person name="Vaughn M.W."/>
            <person name="Ying K."/>
            <person name="Yeh C.-T."/>
            <person name="Emrich S.J."/>
            <person name="Jia Y."/>
            <person name="Kalyanaraman A."/>
            <person name="Hsia A.-P."/>
            <person name="Barbazuk W.B."/>
            <person name="Baucom R.S."/>
            <person name="Brutnell T.P."/>
            <person name="Carpita N.C."/>
            <person name="Chaparro C."/>
            <person name="Chia J.-M."/>
            <person name="Deragon J.-M."/>
            <person name="Estill J.C."/>
            <person name="Fu Y."/>
            <person name="Jeddeloh J.A."/>
            <person name="Han Y."/>
            <person name="Lee H."/>
            <person name="Li P."/>
            <person name="Lisch D.R."/>
            <person name="Liu S."/>
            <person name="Liu Z."/>
            <person name="Nagel D.H."/>
            <person name="McCann M.C."/>
            <person name="SanMiguel P."/>
            <person name="Myers A.M."/>
            <person name="Nettleton D."/>
            <person name="Nguyen J."/>
            <person name="Penning B.W."/>
            <person name="Ponnala L."/>
            <person name="Schneider K.L."/>
            <person name="Schwartz D.C."/>
            <person name="Sharma A."/>
            <person name="Soderlund C."/>
            <person name="Springer N.M."/>
            <person name="Sun Q."/>
            <person name="Wang H."/>
            <person name="Waterman M."/>
            <person name="Westerman R."/>
            <person name="Wolfgruber T.K."/>
            <person name="Yang L."/>
            <person name="Yu Y."/>
            <person name="Zhang L."/>
            <person name="Zhou S."/>
            <person name="Zhu Q."/>
            <person name="Bennetzen J.L."/>
            <person name="Dawe R.K."/>
            <person name="Jiang J."/>
            <person name="Jiang N."/>
            <person name="Presting G.G."/>
            <person name="Wessler S.R."/>
            <person name="Aluru S."/>
            <person name="Martienssen R.A."/>
            <person name="Clifton S.W."/>
            <person name="McCombie W.R."/>
            <person name="Wing R.A."/>
            <person name="Wilson R.K."/>
        </authorList>
    </citation>
    <scope>NUCLEOTIDE SEQUENCE [LARGE SCALE GENOMIC DNA]</scope>
    <source>
        <strain evidence="11">cv. B73</strain>
    </source>
</reference>
<dbReference type="OrthoDB" id="2143914at2759"/>
<reference evidence="10" key="2">
    <citation type="submission" date="2019-07" db="EMBL/GenBank/DDBJ databases">
        <authorList>
            <person name="Seetharam A."/>
            <person name="Woodhouse M."/>
            <person name="Cannon E."/>
        </authorList>
    </citation>
    <scope>NUCLEOTIDE SEQUENCE [LARGE SCALE GENOMIC DNA]</scope>
    <source>
        <strain evidence="10">cv. B73</strain>
    </source>
</reference>
<dbReference type="InterPro" id="IPR009057">
    <property type="entry name" value="Homeodomain-like_sf"/>
</dbReference>
<feature type="domain" description="HTH myb-type" evidence="9">
    <location>
        <begin position="107"/>
        <end position="157"/>
    </location>
</feature>
<dbReference type="FunFam" id="1.10.10.60:FF:000642">
    <property type="entry name" value="MYB transcription factor"/>
    <property type="match status" value="1"/>
</dbReference>
<feature type="domain" description="Myb-like" evidence="8">
    <location>
        <begin position="50"/>
        <end position="102"/>
    </location>
</feature>
<dbReference type="GO" id="GO:0005634">
    <property type="term" value="C:nucleus"/>
    <property type="evidence" value="ECO:0007669"/>
    <property type="project" value="UniProtKB-SubCell"/>
</dbReference>
<evidence type="ECO:0000256" key="2">
    <source>
        <dbReference type="ARBA" id="ARBA00022737"/>
    </source>
</evidence>
<dbReference type="FunFam" id="1.10.10.60:FF:000001">
    <property type="entry name" value="MYB-related transcription factor"/>
    <property type="match status" value="1"/>
</dbReference>
<evidence type="ECO:0000259" key="9">
    <source>
        <dbReference type="PROSITE" id="PS51294"/>
    </source>
</evidence>
<evidence type="ECO:0000313" key="10">
    <source>
        <dbReference type="EnsemblPlants" id="Zm00001eb273580_P005"/>
    </source>
</evidence>
<dbReference type="AlphaFoldDB" id="A0A804PV56"/>
<keyword evidence="11" id="KW-1185">Reference proteome</keyword>
<evidence type="ECO:0008006" key="13">
    <source>
        <dbReference type="Google" id="ProtNLM"/>
    </source>
</evidence>
<dbReference type="PROSITE" id="PS51294">
    <property type="entry name" value="HTH_MYB"/>
    <property type="match status" value="2"/>
</dbReference>
<dbReference type="Proteomes" id="UP000007305">
    <property type="component" value="Chromosome 6"/>
</dbReference>
<proteinExistence type="evidence at protein level"/>
<feature type="region of interest" description="Disordered" evidence="7">
    <location>
        <begin position="1"/>
        <end position="61"/>
    </location>
</feature>
<keyword evidence="4" id="KW-0238">DNA-binding</keyword>
<dbReference type="SUPFAM" id="SSF46689">
    <property type="entry name" value="Homeodomain-like"/>
    <property type="match status" value="1"/>
</dbReference>
<evidence type="ECO:0000256" key="7">
    <source>
        <dbReference type="SAM" id="MobiDB-lite"/>
    </source>
</evidence>
<evidence type="ECO:0000256" key="6">
    <source>
        <dbReference type="ARBA" id="ARBA00023242"/>
    </source>
</evidence>
<evidence type="ECO:0000256" key="1">
    <source>
        <dbReference type="ARBA" id="ARBA00004123"/>
    </source>
</evidence>
<keyword evidence="12" id="KW-1267">Proteomics identification</keyword>
<dbReference type="GO" id="GO:1901141">
    <property type="term" value="P:regulation of lignin biosynthetic process"/>
    <property type="evidence" value="ECO:0007669"/>
    <property type="project" value="UniProtKB-ARBA"/>
</dbReference>
<keyword evidence="5" id="KW-0804">Transcription</keyword>
<dbReference type="GO" id="GO:0000976">
    <property type="term" value="F:transcription cis-regulatory region binding"/>
    <property type="evidence" value="ECO:0007669"/>
    <property type="project" value="UniProtKB-ARBA"/>
</dbReference>
<dbReference type="SMART" id="SM00717">
    <property type="entry name" value="SANT"/>
    <property type="match status" value="2"/>
</dbReference>
<dbReference type="PANTHER" id="PTHR47995:SF18">
    <property type="entry name" value="TRANSCRIPTION FACTOR MYB65"/>
    <property type="match status" value="1"/>
</dbReference>
<evidence type="ECO:0000256" key="5">
    <source>
        <dbReference type="ARBA" id="ARBA00023163"/>
    </source>
</evidence>
<dbReference type="EnsemblPlants" id="Zm00001eb273580_T005">
    <property type="protein sequence ID" value="Zm00001eb273580_P005"/>
    <property type="gene ID" value="Zm00001eb273580"/>
</dbReference>
<dbReference type="GO" id="GO:0003700">
    <property type="term" value="F:DNA-binding transcription factor activity"/>
    <property type="evidence" value="ECO:0007669"/>
    <property type="project" value="UniProtKB-ARBA"/>
</dbReference>
<dbReference type="InterPro" id="IPR017930">
    <property type="entry name" value="Myb_dom"/>
</dbReference>
<dbReference type="PROSITE" id="PS50090">
    <property type="entry name" value="MYB_LIKE"/>
    <property type="match status" value="2"/>
</dbReference>
<evidence type="ECO:0000256" key="3">
    <source>
        <dbReference type="ARBA" id="ARBA00023015"/>
    </source>
</evidence>
<evidence type="ECO:0007829" key="12">
    <source>
        <dbReference type="PeptideAtlas" id="A0A804PV56"/>
    </source>
</evidence>
<comment type="subcellular location">
    <subcellularLocation>
        <location evidence="1">Nucleus</location>
    </subcellularLocation>
</comment>
<dbReference type="Gramene" id="Zm00001eb273580_T005">
    <property type="protein sequence ID" value="Zm00001eb273580_P005"/>
    <property type="gene ID" value="Zm00001eb273580"/>
</dbReference>
<reference evidence="10" key="3">
    <citation type="submission" date="2021-05" db="UniProtKB">
        <authorList>
            <consortium name="EnsemblPlants"/>
        </authorList>
    </citation>
    <scope>IDENTIFICATION</scope>
    <source>
        <strain evidence="10">cv. B73</strain>
    </source>
</reference>
<protein>
    <recommendedName>
        <fullName evidence="13">Transcription factor GAMYB</fullName>
    </recommendedName>
</protein>
<feature type="domain" description="Myb-like" evidence="8">
    <location>
        <begin position="103"/>
        <end position="153"/>
    </location>
</feature>
<feature type="compositionally biased region" description="Acidic residues" evidence="7">
    <location>
        <begin position="18"/>
        <end position="45"/>
    </location>
</feature>
<dbReference type="PANTHER" id="PTHR47995">
    <property type="entry name" value="TRANSCRIPTION FACTOR MYB33-RELATED"/>
    <property type="match status" value="1"/>
</dbReference>
<evidence type="ECO:0000313" key="11">
    <source>
        <dbReference type="Proteomes" id="UP000007305"/>
    </source>
</evidence>
<keyword evidence="6" id="KW-0539">Nucleus</keyword>
<feature type="domain" description="HTH myb-type" evidence="9">
    <location>
        <begin position="50"/>
        <end position="106"/>
    </location>
</feature>
<sequence length="296" mass="33711">MTVVRVDENPAPDGENSPLDDEYVSADDEHVDDEDKETDSIDDYENPSGTPQMKKGPWSPEEDKRLKDYVEVHGAGNWNKVQQNARLNRCGKSCRLRWTNHLRPDLKKEPFNAEEEEKIIKLHIRRGPKWSMMASYLPGRTDNEIKNFWNTRKRRKQRCGSPLYPEYMLSQLSVPLNMMPVLKLKLQTYVQVSFLKCFLSSQYCELGMQDLLLVFIGSDVVFDPSQCYPVASFSDLGISDTPLTSGFLNDITLASLLNVNLKDLSHLNRQEPTNDTSLGGASLLNANLKDQSHLSQ</sequence>
<accession>A0A804PV56</accession>
<keyword evidence="2" id="KW-0677">Repeat</keyword>
<gene>
    <name evidence="10" type="primary">LOC100273858</name>
</gene>
<name>A0A804PV56_MAIZE</name>
<evidence type="ECO:0000256" key="4">
    <source>
        <dbReference type="ARBA" id="ARBA00023125"/>
    </source>
</evidence>
<dbReference type="Gene3D" id="1.10.10.60">
    <property type="entry name" value="Homeodomain-like"/>
    <property type="match status" value="2"/>
</dbReference>
<dbReference type="Pfam" id="PF00249">
    <property type="entry name" value="Myb_DNA-binding"/>
    <property type="match status" value="2"/>
</dbReference>
<dbReference type="InterPro" id="IPR001005">
    <property type="entry name" value="SANT/Myb"/>
</dbReference>